<dbReference type="GO" id="GO:0022857">
    <property type="term" value="F:transmembrane transporter activity"/>
    <property type="evidence" value="ECO:0007669"/>
    <property type="project" value="UniProtKB-UniRule"/>
</dbReference>
<keyword evidence="5 9" id="KW-0812">Transmembrane</keyword>
<reference evidence="11" key="1">
    <citation type="journal article" date="2014" name="Int. J. Syst. Evol. Microbiol.">
        <title>Complete genome sequence of Corynebacterium casei LMG S-19264T (=DSM 44701T), isolated from a smear-ripened cheese.</title>
        <authorList>
            <consortium name="US DOE Joint Genome Institute (JGI-PGF)"/>
            <person name="Walter F."/>
            <person name="Albersmeier A."/>
            <person name="Kalinowski J."/>
            <person name="Ruckert C."/>
        </authorList>
    </citation>
    <scope>NUCLEOTIDE SEQUENCE</scope>
    <source>
        <strain evidence="11">VKM B-2347</strain>
    </source>
</reference>
<sequence>MTQGFDAATASAENVRAPEPRVPGPLGVVDRAMNGLNHVILVLGGIALVVACGVLSYSVLSRHVWNEATDWQDETAVFLIVGATFLSAAGVQARRGHVAIEAVSGLLPERANRARLLVADVISLAFVAFFAWKSWMLLHEAWVDGQTSQSTWGPPLWIPYSLMAVGMSLLTFQFVLQILEAVIYGPKLAGWGAQKIGMGADLTKNLPADDARPVPADTRP</sequence>
<proteinExistence type="inferred from homology"/>
<feature type="transmembrane region" description="Helical" evidence="9">
    <location>
        <begin position="75"/>
        <end position="93"/>
    </location>
</feature>
<dbReference type="InterPro" id="IPR055348">
    <property type="entry name" value="DctQ"/>
</dbReference>
<feature type="domain" description="Tripartite ATP-independent periplasmic transporters DctQ component" evidence="10">
    <location>
        <begin position="52"/>
        <end position="181"/>
    </location>
</feature>
<comment type="function">
    <text evidence="9">Part of the tripartite ATP-independent periplasmic (TRAP) transport system.</text>
</comment>
<feature type="transmembrane region" description="Helical" evidence="9">
    <location>
        <begin position="39"/>
        <end position="60"/>
    </location>
</feature>
<evidence type="ECO:0000256" key="1">
    <source>
        <dbReference type="ARBA" id="ARBA00004429"/>
    </source>
</evidence>
<dbReference type="AlphaFoldDB" id="A0A9W6MUQ6"/>
<comment type="subcellular location">
    <subcellularLocation>
        <location evidence="1 9">Cell inner membrane</location>
        <topology evidence="1 9">Multi-pass membrane protein</topology>
    </subcellularLocation>
</comment>
<keyword evidence="3" id="KW-1003">Cell membrane</keyword>
<dbReference type="EMBL" id="BSFI01000004">
    <property type="protein sequence ID" value="GLK67138.1"/>
    <property type="molecule type" value="Genomic_DNA"/>
</dbReference>
<evidence type="ECO:0000256" key="3">
    <source>
        <dbReference type="ARBA" id="ARBA00022475"/>
    </source>
</evidence>
<evidence type="ECO:0000256" key="8">
    <source>
        <dbReference type="ARBA" id="ARBA00038436"/>
    </source>
</evidence>
<evidence type="ECO:0000313" key="12">
    <source>
        <dbReference type="Proteomes" id="UP001143372"/>
    </source>
</evidence>
<evidence type="ECO:0000256" key="5">
    <source>
        <dbReference type="ARBA" id="ARBA00022692"/>
    </source>
</evidence>
<comment type="similarity">
    <text evidence="8 9">Belongs to the TRAP transporter small permease family.</text>
</comment>
<dbReference type="GO" id="GO:0005886">
    <property type="term" value="C:plasma membrane"/>
    <property type="evidence" value="ECO:0007669"/>
    <property type="project" value="UniProtKB-SubCell"/>
</dbReference>
<evidence type="ECO:0000259" key="10">
    <source>
        <dbReference type="Pfam" id="PF04290"/>
    </source>
</evidence>
<dbReference type="PANTHER" id="PTHR35011">
    <property type="entry name" value="2,3-DIKETO-L-GULONATE TRAP TRANSPORTER SMALL PERMEASE PROTEIN YIAM"/>
    <property type="match status" value="1"/>
</dbReference>
<dbReference type="RefSeq" id="WP_271167397.1">
    <property type="nucleotide sequence ID" value="NZ_BSFI01000004.1"/>
</dbReference>
<reference evidence="11" key="2">
    <citation type="submission" date="2023-01" db="EMBL/GenBank/DDBJ databases">
        <authorList>
            <person name="Sun Q."/>
            <person name="Evtushenko L."/>
        </authorList>
    </citation>
    <scope>NUCLEOTIDE SEQUENCE</scope>
    <source>
        <strain evidence="11">VKM B-2347</strain>
    </source>
</reference>
<evidence type="ECO:0000313" key="11">
    <source>
        <dbReference type="EMBL" id="GLK67138.1"/>
    </source>
</evidence>
<keyword evidence="6 9" id="KW-1133">Transmembrane helix</keyword>
<keyword evidence="4 9" id="KW-0997">Cell inner membrane</keyword>
<keyword evidence="7 9" id="KW-0472">Membrane</keyword>
<dbReference type="Proteomes" id="UP001143372">
    <property type="component" value="Unassembled WGS sequence"/>
</dbReference>
<organism evidence="11 12">
    <name type="scientific">Hansschlegelia plantiphila</name>
    <dbReference type="NCBI Taxonomy" id="374655"/>
    <lineage>
        <taxon>Bacteria</taxon>
        <taxon>Pseudomonadati</taxon>
        <taxon>Pseudomonadota</taxon>
        <taxon>Alphaproteobacteria</taxon>
        <taxon>Hyphomicrobiales</taxon>
        <taxon>Methylopilaceae</taxon>
        <taxon>Hansschlegelia</taxon>
    </lineage>
</organism>
<name>A0A9W6MUQ6_9HYPH</name>
<evidence type="ECO:0000256" key="9">
    <source>
        <dbReference type="RuleBase" id="RU369079"/>
    </source>
</evidence>
<dbReference type="Pfam" id="PF04290">
    <property type="entry name" value="DctQ"/>
    <property type="match status" value="1"/>
</dbReference>
<evidence type="ECO:0000256" key="2">
    <source>
        <dbReference type="ARBA" id="ARBA00022448"/>
    </source>
</evidence>
<dbReference type="PANTHER" id="PTHR35011:SF10">
    <property type="entry name" value="TRAP TRANSPORTER SMALL PERMEASE PROTEIN"/>
    <property type="match status" value="1"/>
</dbReference>
<evidence type="ECO:0000256" key="4">
    <source>
        <dbReference type="ARBA" id="ARBA00022519"/>
    </source>
</evidence>
<protein>
    <recommendedName>
        <fullName evidence="9">TRAP transporter small permease protein</fullName>
    </recommendedName>
</protein>
<evidence type="ECO:0000256" key="7">
    <source>
        <dbReference type="ARBA" id="ARBA00023136"/>
    </source>
</evidence>
<gene>
    <name evidence="11" type="ORF">GCM10008179_07760</name>
</gene>
<comment type="subunit">
    <text evidence="9">The complex comprises the extracytoplasmic solute receptor protein and the two transmembrane proteins.</text>
</comment>
<feature type="transmembrane region" description="Helical" evidence="9">
    <location>
        <begin position="114"/>
        <end position="132"/>
    </location>
</feature>
<accession>A0A9W6MUQ6</accession>
<dbReference type="GO" id="GO:0015740">
    <property type="term" value="P:C4-dicarboxylate transport"/>
    <property type="evidence" value="ECO:0007669"/>
    <property type="project" value="TreeGrafter"/>
</dbReference>
<keyword evidence="2 9" id="KW-0813">Transport</keyword>
<keyword evidence="12" id="KW-1185">Reference proteome</keyword>
<dbReference type="InterPro" id="IPR007387">
    <property type="entry name" value="TRAP_DctQ"/>
</dbReference>
<evidence type="ECO:0000256" key="6">
    <source>
        <dbReference type="ARBA" id="ARBA00022989"/>
    </source>
</evidence>
<comment type="caution">
    <text evidence="11">The sequence shown here is derived from an EMBL/GenBank/DDBJ whole genome shotgun (WGS) entry which is preliminary data.</text>
</comment>
<feature type="transmembrane region" description="Helical" evidence="9">
    <location>
        <begin position="157"/>
        <end position="179"/>
    </location>
</feature>